<proteinExistence type="predicted"/>
<dbReference type="InterPro" id="IPR005094">
    <property type="entry name" value="Endonuclease_MobA/VirD2"/>
</dbReference>
<evidence type="ECO:0000313" key="3">
    <source>
        <dbReference type="EMBL" id="MSS90272.1"/>
    </source>
</evidence>
<dbReference type="Proteomes" id="UP000436047">
    <property type="component" value="Unassembled WGS sequence"/>
</dbReference>
<gene>
    <name evidence="3" type="ORF">FYJ45_18915</name>
</gene>
<dbReference type="GeneID" id="86055108"/>
<evidence type="ECO:0000259" key="2">
    <source>
        <dbReference type="Pfam" id="PF03432"/>
    </source>
</evidence>
<feature type="domain" description="MobA/VirD2-like nuclease" evidence="2">
    <location>
        <begin position="28"/>
        <end position="163"/>
    </location>
</feature>
<accession>A0A6N7W6S5</accession>
<keyword evidence="1" id="KW-0175">Coiled coil</keyword>
<dbReference type="AlphaFoldDB" id="A0A6N7W6S5"/>
<dbReference type="Pfam" id="PF03432">
    <property type="entry name" value="Relaxase"/>
    <property type="match status" value="1"/>
</dbReference>
<dbReference type="RefSeq" id="WP_154466625.1">
    <property type="nucleotide sequence ID" value="NZ_VUMI01000035.1"/>
</dbReference>
<name>A0A6N7W6S5_9FIRM</name>
<sequence>MAISKIKTRHASEGRSIAAVLKDRLDYDKNPEKTDGGLLVTGYQCDPETAWQEFTVSKQIYTATTGRRRAPDQDVISYLLIQSFEPGTITPENANKLGYKLALEFTGGQHQFIVATHIDRHHIHNHIEFNSTTLDCSHKFNNVRNSFIPLRKANDRICQEFGLSIIEEPKEKGKHYAEWKATKMGKSWKAQLRQTIDRVLPKVKTFDEFLDAMRQEGYEIVQSKKFLKFRAQGQERFTRSKTLGADYTLEALCDRIRKTQLPKKKKVNLQKDTRINLLMDIQARLQGRGPGLERWMKIHNLKEAAKTLNYLTEHGITEYDVLAARAEAAAADFDAVSTSIKHMEHRMEQIAALKTHIINYAKTRDTYATYRRTKAADKPAFRTAHEAEILLHEAAKRAFDAQGVKKLPTVKILQAEYTELLTKKKAAYEDYKRLRQENQELQAVKSNVDSLLQIQQEEKKEQKKEQEKNR</sequence>
<feature type="coiled-coil region" evidence="1">
    <location>
        <begin position="417"/>
        <end position="454"/>
    </location>
</feature>
<reference evidence="3 4" key="1">
    <citation type="submission" date="2019-08" db="EMBL/GenBank/DDBJ databases">
        <title>In-depth cultivation of the pig gut microbiome towards novel bacterial diversity and tailored functional studies.</title>
        <authorList>
            <person name="Wylensek D."/>
            <person name="Hitch T.C.A."/>
            <person name="Clavel T."/>
        </authorList>
    </citation>
    <scope>NUCLEOTIDE SEQUENCE [LARGE SCALE GENOMIC DNA]</scope>
    <source>
        <strain evidence="3 4">WCA-389-WT-23B</strain>
    </source>
</reference>
<keyword evidence="4" id="KW-1185">Reference proteome</keyword>
<evidence type="ECO:0000313" key="4">
    <source>
        <dbReference type="Proteomes" id="UP000436047"/>
    </source>
</evidence>
<protein>
    <submittedName>
        <fullName evidence="3">Relaxase/mobilization nuclease domain-containing protein</fullName>
    </submittedName>
</protein>
<evidence type="ECO:0000256" key="1">
    <source>
        <dbReference type="SAM" id="Coils"/>
    </source>
</evidence>
<organism evidence="3 4">
    <name type="scientific">Eisenbergiella porci</name>
    <dbReference type="NCBI Taxonomy" id="2652274"/>
    <lineage>
        <taxon>Bacteria</taxon>
        <taxon>Bacillati</taxon>
        <taxon>Bacillota</taxon>
        <taxon>Clostridia</taxon>
        <taxon>Lachnospirales</taxon>
        <taxon>Lachnospiraceae</taxon>
        <taxon>Eisenbergiella</taxon>
    </lineage>
</organism>
<dbReference type="EMBL" id="VUMI01000035">
    <property type="protein sequence ID" value="MSS90272.1"/>
    <property type="molecule type" value="Genomic_DNA"/>
</dbReference>
<comment type="caution">
    <text evidence="3">The sequence shown here is derived from an EMBL/GenBank/DDBJ whole genome shotgun (WGS) entry which is preliminary data.</text>
</comment>